<dbReference type="InterPro" id="IPR025316">
    <property type="entry name" value="DUF4221"/>
</dbReference>
<gene>
    <name evidence="1" type="ORF">FHS59_002052</name>
</gene>
<protein>
    <recommendedName>
        <fullName evidence="3">DUF4221 domain-containing protein</fullName>
    </recommendedName>
</protein>
<name>A0A841MNU4_9BACT</name>
<sequence>MHRLLLIFSLALFFSCGESRDSKTSGTRNILENLSYSIDTVVVDPGDEIINIKRGARFSTVSLDAQKYYYYDYDKTSIHEIDLETLKLTDTHQFSKEGPNSIGFNPPKIQPLSDERFLFVSSGINVGTFNKKGEKEKSLKFNFREIEGLEEEGEGLITYNAQISENEKLLFALTRPDMVSSDVRLIIIDPDTKTGKSISLPEFIPTLNFKIRLQTEKEVWGVGEGVNLKILKDQLFISSTTNSDTYIYDYHSDSLRLVEFPHQLVPDRKIAEVKNKVEDKAEFYAEWAKFKYQISFAEFLWDKERQQYFRFAYQLIPRDDPNLEDKSEVFLFAYDKDLNLIGESQLENVEYRFQSPFFKDGKLYSYVNVEDELGFAVFTFDFEEK</sequence>
<evidence type="ECO:0000313" key="1">
    <source>
        <dbReference type="EMBL" id="MBB6326424.1"/>
    </source>
</evidence>
<evidence type="ECO:0000313" key="2">
    <source>
        <dbReference type="Proteomes" id="UP000588604"/>
    </source>
</evidence>
<accession>A0A841MNU4</accession>
<reference evidence="1 2" key="1">
    <citation type="submission" date="2020-08" db="EMBL/GenBank/DDBJ databases">
        <title>Genomic Encyclopedia of Type Strains, Phase IV (KMG-IV): sequencing the most valuable type-strain genomes for metagenomic binning, comparative biology and taxonomic classification.</title>
        <authorList>
            <person name="Goeker M."/>
        </authorList>
    </citation>
    <scope>NUCLEOTIDE SEQUENCE [LARGE SCALE GENOMIC DNA]</scope>
    <source>
        <strain evidence="1 2">DSM 102044</strain>
    </source>
</reference>
<dbReference type="RefSeq" id="WP_184495029.1">
    <property type="nucleotide sequence ID" value="NZ_JACIJO010000002.1"/>
</dbReference>
<keyword evidence="2" id="KW-1185">Reference proteome</keyword>
<dbReference type="SUPFAM" id="SSF63825">
    <property type="entry name" value="YWTD domain"/>
    <property type="match status" value="1"/>
</dbReference>
<dbReference type="Pfam" id="PF13970">
    <property type="entry name" value="DUF4221"/>
    <property type="match status" value="1"/>
</dbReference>
<comment type="caution">
    <text evidence="1">The sequence shown here is derived from an EMBL/GenBank/DDBJ whole genome shotgun (WGS) entry which is preliminary data.</text>
</comment>
<dbReference type="EMBL" id="JACIJO010000002">
    <property type="protein sequence ID" value="MBB6326424.1"/>
    <property type="molecule type" value="Genomic_DNA"/>
</dbReference>
<dbReference type="PROSITE" id="PS51257">
    <property type="entry name" value="PROKAR_LIPOPROTEIN"/>
    <property type="match status" value="1"/>
</dbReference>
<dbReference type="Proteomes" id="UP000588604">
    <property type="component" value="Unassembled WGS sequence"/>
</dbReference>
<dbReference type="AlphaFoldDB" id="A0A841MNU4"/>
<evidence type="ECO:0008006" key="3">
    <source>
        <dbReference type="Google" id="ProtNLM"/>
    </source>
</evidence>
<organism evidence="1 2">
    <name type="scientific">Algoriphagus iocasae</name>
    <dbReference type="NCBI Taxonomy" id="1836499"/>
    <lineage>
        <taxon>Bacteria</taxon>
        <taxon>Pseudomonadati</taxon>
        <taxon>Bacteroidota</taxon>
        <taxon>Cytophagia</taxon>
        <taxon>Cytophagales</taxon>
        <taxon>Cyclobacteriaceae</taxon>
        <taxon>Algoriphagus</taxon>
    </lineage>
</organism>
<proteinExistence type="predicted"/>